<feature type="region of interest" description="Disordered" evidence="20">
    <location>
        <begin position="4609"/>
        <end position="4645"/>
    </location>
</feature>
<feature type="disulfide bond" evidence="18">
    <location>
        <begin position="84"/>
        <end position="99"/>
    </location>
</feature>
<keyword evidence="13" id="KW-0675">Receptor</keyword>
<keyword evidence="5" id="KW-0254">Endocytosis</keyword>
<feature type="repeat" description="LDL-receptor class B" evidence="19">
    <location>
        <begin position="1640"/>
        <end position="1683"/>
    </location>
</feature>
<evidence type="ECO:0000256" key="7">
    <source>
        <dbReference type="ARBA" id="ARBA00022729"/>
    </source>
</evidence>
<evidence type="ECO:0000256" key="1">
    <source>
        <dbReference type="ARBA" id="ARBA00004251"/>
    </source>
</evidence>
<feature type="chain" id="PRO_5029838957" description="EGF-like domain-containing protein" evidence="22">
    <location>
        <begin position="18"/>
        <end position="4645"/>
    </location>
</feature>
<dbReference type="SMART" id="SM00179">
    <property type="entry name" value="EGF_CA"/>
    <property type="match status" value="7"/>
</dbReference>
<feature type="disulfide bond" evidence="18">
    <location>
        <begin position="3519"/>
        <end position="3531"/>
    </location>
</feature>
<dbReference type="PROSITE" id="PS01187">
    <property type="entry name" value="EGF_CA"/>
    <property type="match status" value="3"/>
</dbReference>
<feature type="disulfide bond" evidence="18">
    <location>
        <begin position="3940"/>
        <end position="3955"/>
    </location>
</feature>
<feature type="disulfide bond" evidence="18">
    <location>
        <begin position="3841"/>
        <end position="3853"/>
    </location>
</feature>
<feature type="disulfide bond" evidence="18">
    <location>
        <begin position="3921"/>
        <end position="3933"/>
    </location>
</feature>
<dbReference type="PROSITE" id="PS01186">
    <property type="entry name" value="EGF_2"/>
    <property type="match status" value="5"/>
</dbReference>
<feature type="disulfide bond" evidence="18">
    <location>
        <begin position="3538"/>
        <end position="3553"/>
    </location>
</feature>
<feature type="disulfide bond" evidence="18">
    <location>
        <begin position="1275"/>
        <end position="1290"/>
    </location>
</feature>
<feature type="disulfide bond" evidence="18">
    <location>
        <begin position="3646"/>
        <end position="3664"/>
    </location>
</feature>
<feature type="disulfide bond" evidence="18">
    <location>
        <begin position="3016"/>
        <end position="3034"/>
    </location>
</feature>
<feature type="disulfide bond" evidence="18">
    <location>
        <begin position="1200"/>
        <end position="1218"/>
    </location>
</feature>
<feature type="repeat" description="LDL-receptor class B" evidence="19">
    <location>
        <begin position="463"/>
        <end position="505"/>
    </location>
</feature>
<dbReference type="GO" id="GO:0043235">
    <property type="term" value="C:receptor complex"/>
    <property type="evidence" value="ECO:0007669"/>
    <property type="project" value="TreeGrafter"/>
</dbReference>
<evidence type="ECO:0000256" key="15">
    <source>
        <dbReference type="ARBA" id="ARBA00023180"/>
    </source>
</evidence>
<feature type="disulfide bond" evidence="18">
    <location>
        <begin position="2931"/>
        <end position="2949"/>
    </location>
</feature>
<feature type="disulfide bond" evidence="18">
    <location>
        <begin position="3558"/>
        <end position="3570"/>
    </location>
</feature>
<dbReference type="OrthoDB" id="21182at2759"/>
<dbReference type="PROSITE" id="PS01209">
    <property type="entry name" value="LDLRA_1"/>
    <property type="match status" value="13"/>
</dbReference>
<feature type="disulfide bond" evidence="18">
    <location>
        <begin position="1304"/>
        <end position="1322"/>
    </location>
</feature>
<dbReference type="InterPro" id="IPR023415">
    <property type="entry name" value="LDLR_class-A_CS"/>
</dbReference>
<feature type="disulfide bond" evidence="18">
    <location>
        <begin position="1297"/>
        <end position="1309"/>
    </location>
</feature>
<evidence type="ECO:0000256" key="6">
    <source>
        <dbReference type="ARBA" id="ARBA00022692"/>
    </source>
</evidence>
<dbReference type="PROSITE" id="PS00022">
    <property type="entry name" value="EGF_1"/>
    <property type="match status" value="2"/>
</dbReference>
<feature type="disulfide bond" evidence="18">
    <location>
        <begin position="3848"/>
        <end position="3866"/>
    </location>
</feature>
<evidence type="ECO:0000256" key="9">
    <source>
        <dbReference type="ARBA" id="ARBA00022837"/>
    </source>
</evidence>
<dbReference type="InterPro" id="IPR000742">
    <property type="entry name" value="EGF"/>
</dbReference>
<organism evidence="24 25">
    <name type="scientific">Clytia hemisphaerica</name>
    <dbReference type="NCBI Taxonomy" id="252671"/>
    <lineage>
        <taxon>Eukaryota</taxon>
        <taxon>Metazoa</taxon>
        <taxon>Cnidaria</taxon>
        <taxon>Hydrozoa</taxon>
        <taxon>Hydroidolina</taxon>
        <taxon>Leptothecata</taxon>
        <taxon>Obeliida</taxon>
        <taxon>Clytiidae</taxon>
        <taxon>Clytia</taxon>
    </lineage>
</organism>
<feature type="disulfide bond" evidence="18">
    <location>
        <begin position="2902"/>
        <end position="2917"/>
    </location>
</feature>
<evidence type="ECO:0000256" key="14">
    <source>
        <dbReference type="ARBA" id="ARBA00023176"/>
    </source>
</evidence>
<feature type="repeat" description="LDL-receptor class B" evidence="19">
    <location>
        <begin position="1510"/>
        <end position="1552"/>
    </location>
</feature>
<feature type="repeat" description="LDL-receptor class B" evidence="19">
    <location>
        <begin position="1860"/>
        <end position="1902"/>
    </location>
</feature>
<keyword evidence="9" id="KW-0106">Calcium</keyword>
<evidence type="ECO:0000256" key="17">
    <source>
        <dbReference type="PROSITE-ProRule" id="PRU00076"/>
    </source>
</evidence>
<feature type="repeat" description="LDL-receptor class B" evidence="19">
    <location>
        <begin position="2170"/>
        <end position="2212"/>
    </location>
</feature>
<feature type="repeat" description="LDL-receptor class B" evidence="19">
    <location>
        <begin position="1553"/>
        <end position="1595"/>
    </location>
</feature>
<keyword evidence="3" id="KW-1003">Cell membrane</keyword>
<feature type="signal peptide" evidence="22">
    <location>
        <begin position="1"/>
        <end position="17"/>
    </location>
</feature>
<dbReference type="SUPFAM" id="SSF57184">
    <property type="entry name" value="Growth factor receptor domain"/>
    <property type="match status" value="1"/>
</dbReference>
<dbReference type="PROSITE" id="PS50026">
    <property type="entry name" value="EGF_3"/>
    <property type="match status" value="3"/>
</dbReference>
<evidence type="ECO:0000256" key="20">
    <source>
        <dbReference type="SAM" id="MobiDB-lite"/>
    </source>
</evidence>
<dbReference type="GO" id="GO:0005905">
    <property type="term" value="C:clathrin-coated pit"/>
    <property type="evidence" value="ECO:0007669"/>
    <property type="project" value="UniProtKB-KW"/>
</dbReference>
<feature type="disulfide bond" evidence="18">
    <location>
        <begin position="1117"/>
        <end position="1132"/>
    </location>
</feature>
<feature type="disulfide bond" evidence="18">
    <location>
        <begin position="3028"/>
        <end position="3043"/>
    </location>
</feature>
<dbReference type="PANTHER" id="PTHR22722:SF14">
    <property type="entry name" value="MEGALIN, ISOFORM A"/>
    <property type="match status" value="1"/>
</dbReference>
<dbReference type="InterPro" id="IPR002172">
    <property type="entry name" value="LDrepeatLR_classA_rpt"/>
</dbReference>
<dbReference type="SUPFAM" id="SSF57424">
    <property type="entry name" value="LDL receptor-like module"/>
    <property type="match status" value="33"/>
</dbReference>
<sequence>MALLILFLTFILTLTAGSSKTCNDDEFKCIKTGHCILNKFKCDGYFDCIDKSDEKDCPEDSCNLQSEVFRCKSTNTCIPLDFQCDGLTDCKDQSDEEGCEKTSCNSGLFTCKTSGKCIHKSWVCDNQNDCPDNSDEINCTNYIGKPKVPLKCHENQFQCKSSAILQCINKKWVCDGHNDCYDNSDEPENCKKIECDDKTEFQCLDGTCILKDFVCNDYDDCNDTVVSVNLGTVSALTSSSDEQNCHKKVQCEKDQFQCLQTKECIPINKVCDFKADCTDKSDEARFCKEEFCKEKCSKDASCRRLPTGGICVCNNTGLRHINGSCQDINECEEDKTLCQHQCVNTFGSYKCQCVSSDYALEDDQRTCRYKNADEDDLIFVHVGSIQRYNIRSKLKYNIISNLKKGVALDYDIEDGRLFYSDVTKNVIYSSHIKKFEKNVTQEDTIIDSGLAVPDGIAVDWVAKNIYFTESSANRVDVASYDGKRRASLISTDLHNPRGIAVDPRYGYLFLTDWGANPRVLRAQMDGTDMRALINSRIGWPNGITIDYTSRRVYWIDARYDYIESIDYEGNDRQTLISGKKLVPHPFALTMDDTYIYFTDWFKKGVVRVNKQDNKDYEVIIQNISRPMDIHLISKSRQLNMTNLCETLKPGCTHMCVIKNNETVSCLCKIGYVLDTNGKGCKPVDKFLIFARSWEVRGISLDLNYPHDVITPVLGLSSAVGTDFYANQEYVFFSDIKTDRIGRVSLQHGATPEWLHTTNLENPDGLAVDWIGENLYWTDTKKAEPPSEISVSKLDGKYRRTLWTTNLGKPRAIVVDPNRGYLFYTDWMTPAKIGRLDMDGKDQRILVSGQNISWPNGLAIDSERVYWADAKFDRIESMNFDGSDRRIVIPSTQHTFGLVVDNHYIYWSDWLSQSIHRVPKRPKDTNDTAEVFVRKEFSGLMEIRIYDKDLQRINTTLRNQTVCHQLECEQLCLLQPGGTARCACANNMTLSKVDNKTCIDSQNKTGGGVFRCLPGYWKCASKNLCIKKTWRCDGYDDCPDQSDESDALCKNTNCTDFQFKCNSTYRCIAMSWTCDSTADCPDGSDEALDRCQTPSEPCKDGEFTCKDKKRCIERRYQCDGESDCDDGSDEMQCDTPHRCDKFKEFQCESKGRRGRPEEYGPCIPVEWICDLHKDCEDGSDELSGTCANHTTDYVKKEMFRCDNGQILPLKFRCDGVDHCGDGSDEKCKTGVNYCEPNVFRNESRKDPDAPLANCTCHHDEFRCQDSQRCIKQRSRCDFEKDCADYSDEVDCEDEYFKCTSVQFKCSNGRCIKMSHQCDGVDDCRDSIGGNPSSDEIGCHGVTKKCTVGQHFFCDTSKSVCIDLNKACNGMNDCPNATDEGPACKFSSCNVDNGGCNHFCYTTPAGPMCGCKKGHQLSNDSKTCVDIDECAGDQEVCSHFCNNIKGSYTCKCADGFTLRSDGHTCTAGGDSPMIVFSDHKEVRFLNPKTGETRTLVDELKSAIGVDFHHEEDRIYWSDVSKDKIERIFINGTGREEIISQGMNSPEGLAIDWVANNIYWTDMRLDTIEAAHIDGSNRSVILSLDLDAPRALALDPRDGYMFWTDWGKRGRIERADMDGQNRKPLITTNIVWPNGLTIDLATRKIYFVDARLDTLDVMSYDGENRRTILKSGLVKHPFALAIFEDYVYFTDWTPGSIRRLSRRDGSSKFIYRDQLTKPMGIQIMHQSKQRKESTINHCANATCTHLCLLRPGGFSCKCPFGYQLKKDDNTSCVSVEEFLIYARRQEIRGISLNPNDTVDKITPITGTQNAIGVDFHHRKQLIYWTDVSKDSISRISVQGTGREDIIPSGLPAPDGLAIDWIADNLYWTDADRDRIEVARLDGRYRRVVISSGMKQPRGIELVPQKGIMIWTDWGENKIEYAFLDGSNRTDLVKENIGYPNGVSYDFDTGRVFWCDAKTDKIEYTDLLPYDGINRRRGEVNIGQGGIVHPFGITVFNGFIYWTDWGKRAILRTDFNGSEITTMRSPHLSLMGLRVYHKGRQSGNNSCWNQTLCSHLCFAISETDYTCKCATGFELDQSDNRTCRGAKSFLLFSTTTEVRAMPFDKPKDSESIVPILGLKSSYAIDYHFKTGTIYLADDSKDAIFRVKQDGSQLEPVVTKALDRPQGIAVDWIAENLYWTDAETHLIEVSRLNGSNRLILINAQVDSPRAIVVYPQKGYLFWTDWSSINPKIERASLCGEDRVVLVNKTYMDSILKKNIGWPNGLTIDYDTDTIYWVDAKTDIIVQMDLDGGNIKILKDGKTNQRINHPYAITYFQQHLYWTDWSSKAILKLALKEKGMPITTVRDKLDNIRDLHAYDKSRQQDAPDHPCLENNGGCEQLCLVRPGKDNKLERKCYCSSGTLAADGKSCSSVSDFIIFAKRNEIQFLDLNPRRRASSPKQPIQSLYNAIAIDFDYDNDMIYYSDIYKKEIGRIGIDGQNKEVLITDLKTPDGVAWDWVNKHLYWTDAQENTVNRLINGTTKEILIHEELDEPRAIALSPCDGFMYWTDWGRRPYIKHATMDGFNPKAIVDTNLGWPNGLTVDMNTSRIYWADARLDRIESADLDGRNRKIIVQDAPHVFGVTMYGDFIYWTDWVTRSVMRINKYGYGKQVVLIDKLDAQPMGIKVYSKSRQNCSRTLCYMNAYKCSDICKEVNGTAVCTCPGKQTLVNGYRCVKKPKPGLTCQGDSSFLCSDGLKCIQQPFVCDGDKDCPDGSDERNITCQHHKCAINQFSCVASGKCLPLSWKCDGDKDCKDGSDEFNCESKPNCTATQFQCLNKNCIEKAFRCDGHNNCGDDSDEENCPITTCRPGHFKCESVAGCVRNDFVCDGHPDCQDGSDELKKNCINVNCTSTQFKCANNKNCIPKAWYCDKEPDCTDGSDEKDCKTLKECHPLDDFTCKSGQCITKQFKCDGDKDCDDGSDETKESCHDNVCDTKNNFKCANSSYCIPLRYICDGDNDCIDGSDEAPDRGCQIKTCKSGEHKCSNHICIQSSWRCDGEDDCGDGSDEKDCPCDPDKGKFKCKSGECISSDLKCNQNADCQDGSDELDCKTCPTHQCKINGVDTCIEERHVCNKSVNCDDLRDEKLCYQNECETLADNCEHICIDKKQGFECACRPGYHLADDKKSCVHTCRDYSKHGCSQICLPSSGNVNQTHVCECASGYTLEKDGVSCKHNSETRPYLLLINKQYTNRLSVYKEKSRYEILFNNEAYGNVIAADYDFSSRRVFWLESAGVLSFSNITKPNRKVLVKHDIPKPIDLAVDWINTNVYFTEATRHSIFVIDLESKQKKTILTDKLRPPNTVVCHPKSGYLYYTTIQTSKHNATISRVGMNGKKSRVVYDKNMKNPHALSIDYVTDTLYWSDINLKRIEYISLKDLTVSRFLMHTPGAAYGLTVFENFIYFTTTGPEAAVYKAHRWTGQNRTELRKSKNFEKYTGITLVHPLRQPRTKNPCSTAECSHLCLLSPNGAYSCECGDHFTLAGDKACINNCSVDQFQCPNYKCIPRDWLCDREDDCGDNSDEKGCTDTKCPHDNFQCLNGNCTRKFFICDGENDCGDNSDEQNCENRQCFNFQYRCKNHLCIMRSRMCDNNDDCGDNSDEKDPQCQILRKCTKNQFQCGDNRCIPSAWKCDGSKDCEDNSDESKETCSNHTCPNNHFKCDNGKCIMSSWRCDHDDDCGDGSDEKAKICQTHNCNLNDSFVCDKDQCKSKTWKCDGERDCQDGTDEKDCDTTSTCDIRSNFKCGNGNCIVSKWRCDGDNDCGDNSDEKDCGKCKDNQFKCQSTNACIPAHYKCDGQSDCADRSDEKDCPHKQQCSSDEFQCTNGTCIRLDWICDNFMDCFDGSDEAPETCRYHTCNPETHFECSNNVCIPKFKRCDGEKDCKTGHDEMNCEQPCEIDQFKCKYGECIDKKLLCDYSQDCSNGADEVDCRIPETTLTCRKQCPGLNCMPAANNQWLNCSCKTGHEFKLTDEGRECVDTDECKKSPHLCSQMCTNVPGSYKCRCADGYEYIAVTKQCKVKGNPPLLVVPTENQLMITHAHQIGSKARQATYKTEIEHLLANKSSIEFTYGGMGERLILLGDKKSQTIEGFHYAVSLIQAESSIARKRRASEPLYSPAFNLSGVQPQVMAVDYVGGNLLWAEKLTIKIASLEGKYPKPLITRNNQGTLEILGLTVDPINGVIYWSESYGNYIFPKIYKASISGENVEEFVVEQLEYPVSLVMDQPSGRLFWADKKKHSIESISTDGSRLRLTTLDYRKDKKLQFPISIDVFEDYVYGMMEYTGQLFKVDKFGQESMTVLKADLRKTFQVKMFHDNRHLPPNKDFKNPCLNSYCPHLCVAMNGEAKCLCKYLQTNNCKQALCDPKFCNNRGTCSRNKTSNQYICTCDDGYLVSTNCKEKCPCLNGGKCVDGSTRCSCPKRFAGDKCEEKCISDCKNGRCKLNPALNGNRHCQCEKGFNGAACDNATCDGFKCENPLHNCFVENNKHVCRCLADGCSQATTDGGSSNQTIIIAIVVIILVLVLIVVGVYIYIKRRREYNQFAPKRINIEMENPAYANEGDFYNDYENTQILSSKTRLPDIYQKTSMYDDDEHYSEDDDDYMDRQGAGGGFEDDFSEKAKLVDF</sequence>
<dbReference type="GO" id="GO:0016324">
    <property type="term" value="C:apical plasma membrane"/>
    <property type="evidence" value="ECO:0007669"/>
    <property type="project" value="TreeGrafter"/>
</dbReference>
<dbReference type="Gene3D" id="2.120.10.30">
    <property type="entry name" value="TolB, C-terminal domain"/>
    <property type="match status" value="8"/>
</dbReference>
<feature type="disulfide bond" evidence="18">
    <location>
        <begin position="3680"/>
        <end position="3692"/>
    </location>
</feature>
<dbReference type="CDD" id="cd00054">
    <property type="entry name" value="EGF_CA"/>
    <property type="match status" value="1"/>
</dbReference>
<feature type="disulfide bond" evidence="18">
    <location>
        <begin position="3604"/>
        <end position="3622"/>
    </location>
</feature>
<dbReference type="PANTHER" id="PTHR22722">
    <property type="entry name" value="LOW-DENSITY LIPOPROTEIN RECEPTOR-RELATED PROTEIN 2-RELATED"/>
    <property type="match status" value="1"/>
</dbReference>
<evidence type="ECO:0000256" key="13">
    <source>
        <dbReference type="ARBA" id="ARBA00023170"/>
    </source>
</evidence>
<dbReference type="InterPro" id="IPR000033">
    <property type="entry name" value="LDLR_classB_rpt"/>
</dbReference>
<feature type="disulfide bond" evidence="18">
    <location>
        <begin position="2820"/>
        <end position="2835"/>
    </location>
</feature>
<dbReference type="SUPFAM" id="SSF63825">
    <property type="entry name" value="YWTD domain"/>
    <property type="match status" value="8"/>
</dbReference>
<evidence type="ECO:0000256" key="8">
    <source>
        <dbReference type="ARBA" id="ARBA00022737"/>
    </source>
</evidence>
<dbReference type="InterPro" id="IPR009030">
    <property type="entry name" value="Growth_fac_rcpt_cys_sf"/>
</dbReference>
<feature type="transmembrane region" description="Helical" evidence="21">
    <location>
        <begin position="4532"/>
        <end position="4554"/>
    </location>
</feature>
<keyword evidence="12 17" id="KW-1015">Disulfide bond</keyword>
<feature type="repeat" description="LDL-receptor class B" evidence="19">
    <location>
        <begin position="1903"/>
        <end position="1945"/>
    </location>
</feature>
<feature type="disulfide bond" evidence="18">
    <location>
        <begin position="3526"/>
        <end position="3544"/>
    </location>
</feature>
<keyword evidence="7 22" id="KW-0732">Signal</keyword>
<dbReference type="InterPro" id="IPR036055">
    <property type="entry name" value="LDL_receptor-like_sf"/>
</dbReference>
<feature type="disulfide bond" evidence="18">
    <location>
        <begin position="3820"/>
        <end position="3835"/>
    </location>
</feature>
<feature type="disulfide bond" evidence="18">
    <location>
        <begin position="42"/>
        <end position="57"/>
    </location>
</feature>
<feature type="disulfide bond" evidence="18">
    <location>
        <begin position="3890"/>
        <end position="3908"/>
    </location>
</feature>
<feature type="disulfide bond" evidence="18">
    <location>
        <begin position="3729"/>
        <end position="3747"/>
    </location>
</feature>
<evidence type="ECO:0000256" key="18">
    <source>
        <dbReference type="PROSITE-ProRule" id="PRU00124"/>
    </source>
</evidence>
<feature type="repeat" description="LDL-receptor class B" evidence="19">
    <location>
        <begin position="506"/>
        <end position="549"/>
    </location>
</feature>
<dbReference type="PRINTS" id="PR00261">
    <property type="entry name" value="LDLRECEPTOR"/>
</dbReference>
<dbReference type="Proteomes" id="UP000594262">
    <property type="component" value="Unplaced"/>
</dbReference>
<dbReference type="InterPro" id="IPR000152">
    <property type="entry name" value="EGF-type_Asp/Asn_hydroxyl_site"/>
</dbReference>
<dbReference type="Pfam" id="PF00058">
    <property type="entry name" value="Ldl_recept_b"/>
    <property type="match status" value="12"/>
</dbReference>
<feature type="repeat" description="LDL-receptor class B" evidence="19">
    <location>
        <begin position="772"/>
        <end position="818"/>
    </location>
</feature>
<feature type="repeat" description="LDL-receptor class B" evidence="19">
    <location>
        <begin position="2537"/>
        <end position="2580"/>
    </location>
</feature>
<feature type="disulfide bond" evidence="18">
    <location>
        <begin position="3741"/>
        <end position="3756"/>
    </location>
</feature>
<dbReference type="FunFam" id="4.10.400.10:FF:000045">
    <property type="entry name" value="Low-density lipoprotein receptor-related protein 2"/>
    <property type="match status" value="1"/>
</dbReference>
<feature type="disulfide bond" evidence="18">
    <location>
        <begin position="2808"/>
        <end position="2826"/>
    </location>
</feature>
<proteinExistence type="inferred from homology"/>
<evidence type="ECO:0000259" key="23">
    <source>
        <dbReference type="PROSITE" id="PS50026"/>
    </source>
</evidence>
<dbReference type="FunFam" id="4.10.400.10:FF:000002">
    <property type="entry name" value="Low-density lipoprotein receptor-related protein 1"/>
    <property type="match status" value="1"/>
</dbReference>
<dbReference type="PROSITE" id="PS50068">
    <property type="entry name" value="LDLRA_2"/>
    <property type="match status" value="34"/>
</dbReference>
<feature type="repeat" description="LDL-receptor class B" evidence="19">
    <location>
        <begin position="2453"/>
        <end position="2494"/>
    </location>
</feature>
<dbReference type="Pfam" id="PF00057">
    <property type="entry name" value="Ldl_recept_a"/>
    <property type="match status" value="30"/>
</dbReference>
<evidence type="ECO:0000313" key="24">
    <source>
        <dbReference type="EnsemblMetazoa" id="CLYHEMP014475.1"/>
    </source>
</evidence>
<feature type="disulfide bond" evidence="18">
    <location>
        <begin position="3782"/>
        <end position="3797"/>
    </location>
</feature>
<evidence type="ECO:0000313" key="25">
    <source>
        <dbReference type="Proteomes" id="UP000594262"/>
    </source>
</evidence>
<feature type="disulfide bond" evidence="17">
    <location>
        <begin position="4390"/>
        <end position="4407"/>
    </location>
</feature>
<feature type="repeat" description="LDL-receptor class B" evidence="19">
    <location>
        <begin position="550"/>
        <end position="594"/>
    </location>
</feature>
<feature type="disulfide bond" evidence="18">
    <location>
        <begin position="3597"/>
        <end position="3609"/>
    </location>
</feature>
<feature type="disulfide bond" evidence="18">
    <location>
        <begin position="3928"/>
        <end position="3946"/>
    </location>
</feature>
<feature type="disulfide bond" evidence="18">
    <location>
        <begin position="203"/>
        <end position="221"/>
    </location>
</feature>
<feature type="domain" description="EGF-like" evidence="23">
    <location>
        <begin position="4381"/>
        <end position="4420"/>
    </location>
</feature>
<dbReference type="InterPro" id="IPR018097">
    <property type="entry name" value="EGF_Ca-bd_CS"/>
</dbReference>
<feature type="disulfide bond" evidence="18">
    <location>
        <begin position="3687"/>
        <end position="3705"/>
    </location>
</feature>
<reference evidence="24" key="1">
    <citation type="submission" date="2021-01" db="UniProtKB">
        <authorList>
            <consortium name="EnsemblMetazoa"/>
        </authorList>
    </citation>
    <scope>IDENTIFICATION</scope>
</reference>
<dbReference type="PROSITE" id="PS51120">
    <property type="entry name" value="LDLRB"/>
    <property type="match status" value="18"/>
</dbReference>
<keyword evidence="25" id="KW-1185">Reference proteome</keyword>
<evidence type="ECO:0000256" key="16">
    <source>
        <dbReference type="ARBA" id="ARBA00037878"/>
    </source>
</evidence>
<feature type="disulfide bond" evidence="18">
    <location>
        <begin position="124"/>
        <end position="139"/>
    </location>
</feature>
<dbReference type="InterPro" id="IPR001881">
    <property type="entry name" value="EGF-like_Ca-bd_dom"/>
</dbReference>
<accession>A0A7M5WWZ3</accession>
<feature type="disulfide bond" evidence="18">
    <location>
        <begin position="3770"/>
        <end position="3788"/>
    </location>
</feature>
<feature type="disulfide bond" evidence="18">
    <location>
        <begin position="3009"/>
        <end position="3021"/>
    </location>
</feature>
<evidence type="ECO:0000256" key="19">
    <source>
        <dbReference type="PROSITE-ProRule" id="PRU00461"/>
    </source>
</evidence>
<comment type="caution">
    <text evidence="17">Lacks conserved residue(s) required for the propagation of feature annotation.</text>
</comment>
<feature type="repeat" description="LDL-receptor class B" evidence="19">
    <location>
        <begin position="862"/>
        <end position="903"/>
    </location>
</feature>
<keyword evidence="11 21" id="KW-0472">Membrane</keyword>
<dbReference type="EnsemblMetazoa" id="CLYHEMT014475.1">
    <property type="protein sequence ID" value="CLYHEMP014475.1"/>
    <property type="gene ID" value="CLYHEMG014475"/>
</dbReference>
<protein>
    <recommendedName>
        <fullName evidence="23">EGF-like domain-containing protein</fullName>
    </recommendedName>
</protein>
<evidence type="ECO:0000256" key="21">
    <source>
        <dbReference type="SAM" id="Phobius"/>
    </source>
</evidence>
<keyword evidence="15" id="KW-0325">Glycoprotein</keyword>
<feature type="disulfide bond" evidence="18">
    <location>
        <begin position="2780"/>
        <end position="2795"/>
    </location>
</feature>
<feature type="disulfide bond" evidence="18">
    <location>
        <begin position="3577"/>
        <end position="3592"/>
    </location>
</feature>
<feature type="repeat" description="LDL-receptor class B" evidence="19">
    <location>
        <begin position="2581"/>
        <end position="2622"/>
    </location>
</feature>
<dbReference type="Gene3D" id="2.10.25.10">
    <property type="entry name" value="Laminin"/>
    <property type="match status" value="7"/>
</dbReference>
<evidence type="ECO:0000256" key="10">
    <source>
        <dbReference type="ARBA" id="ARBA00022989"/>
    </source>
</evidence>
<evidence type="ECO:0000256" key="5">
    <source>
        <dbReference type="ARBA" id="ARBA00022583"/>
    </source>
</evidence>
<feature type="disulfide bond" evidence="18">
    <location>
        <begin position="3565"/>
        <end position="3583"/>
    </location>
</feature>
<dbReference type="PROSITE" id="PS00010">
    <property type="entry name" value="ASX_HYDROXYL"/>
    <property type="match status" value="3"/>
</dbReference>
<dbReference type="SMART" id="SM00192">
    <property type="entry name" value="LDLa"/>
    <property type="match status" value="35"/>
</dbReference>
<keyword evidence="14" id="KW-0168">Coated pit</keyword>
<dbReference type="InterPro" id="IPR051221">
    <property type="entry name" value="LDLR-related"/>
</dbReference>
<dbReference type="GO" id="GO:0005509">
    <property type="term" value="F:calcium ion binding"/>
    <property type="evidence" value="ECO:0007669"/>
    <property type="project" value="InterPro"/>
</dbReference>
<evidence type="ECO:0000256" key="4">
    <source>
        <dbReference type="ARBA" id="ARBA00022536"/>
    </source>
</evidence>
<feature type="repeat" description="LDL-receptor class B" evidence="19">
    <location>
        <begin position="1596"/>
        <end position="1639"/>
    </location>
</feature>
<dbReference type="InterPro" id="IPR026823">
    <property type="entry name" value="cEGF"/>
</dbReference>
<feature type="disulfide bond" evidence="18">
    <location>
        <begin position="3639"/>
        <end position="3651"/>
    </location>
</feature>
<dbReference type="SMART" id="SM00181">
    <property type="entry name" value="EGF"/>
    <property type="match status" value="27"/>
</dbReference>
<keyword evidence="10 21" id="KW-1133">Transmembrane helix</keyword>
<evidence type="ECO:0000256" key="22">
    <source>
        <dbReference type="SAM" id="SignalP"/>
    </source>
</evidence>
<evidence type="ECO:0000256" key="11">
    <source>
        <dbReference type="ARBA" id="ARBA00023136"/>
    </source>
</evidence>
<dbReference type="GO" id="GO:0042562">
    <property type="term" value="F:hormone binding"/>
    <property type="evidence" value="ECO:0007669"/>
    <property type="project" value="TreeGrafter"/>
</dbReference>
<name>A0A7M5WWZ3_9CNID</name>
<comment type="similarity">
    <text evidence="2">Belongs to the LDLR family.</text>
</comment>
<dbReference type="Pfam" id="PF12662">
    <property type="entry name" value="cEGF"/>
    <property type="match status" value="1"/>
</dbReference>
<dbReference type="SUPFAM" id="SSF57196">
    <property type="entry name" value="EGF/Laminin"/>
    <property type="match status" value="4"/>
</dbReference>
<dbReference type="Pfam" id="PF24468">
    <property type="entry name" value="EGF_LRP2"/>
    <property type="match status" value="1"/>
</dbReference>
<evidence type="ECO:0000256" key="12">
    <source>
        <dbReference type="ARBA" id="ARBA00023157"/>
    </source>
</evidence>
<dbReference type="GO" id="GO:0006898">
    <property type="term" value="P:receptor-mediated endocytosis"/>
    <property type="evidence" value="ECO:0007669"/>
    <property type="project" value="TreeGrafter"/>
</dbReference>
<evidence type="ECO:0000256" key="2">
    <source>
        <dbReference type="ARBA" id="ARBA00009939"/>
    </source>
</evidence>
<dbReference type="FunFam" id="2.120.10.30:FF:000008">
    <property type="entry name" value="Low-density lipoprotein receptor-related protein 4"/>
    <property type="match status" value="1"/>
</dbReference>
<dbReference type="CDD" id="cd00112">
    <property type="entry name" value="LDLa"/>
    <property type="match status" value="31"/>
</dbReference>
<keyword evidence="6 21" id="KW-0812">Transmembrane</keyword>
<feature type="disulfide bond" evidence="18">
    <location>
        <begin position="3902"/>
        <end position="3917"/>
    </location>
</feature>
<feature type="repeat" description="LDL-receptor class B" evidence="19">
    <location>
        <begin position="1817"/>
        <end position="1859"/>
    </location>
</feature>
<feature type="compositionally biased region" description="Acidic residues" evidence="20">
    <location>
        <begin position="4609"/>
        <end position="4622"/>
    </location>
</feature>
<keyword evidence="4 17" id="KW-0245">EGF-like domain</keyword>
<feature type="disulfide bond" evidence="17">
    <location>
        <begin position="4440"/>
        <end position="4449"/>
    </location>
</feature>
<dbReference type="FunFam" id="2.10.25.10:FF:000009">
    <property type="entry name" value="Low-density lipoprotein receptor isoform 1"/>
    <property type="match status" value="1"/>
</dbReference>
<dbReference type="InterPro" id="IPR056588">
    <property type="entry name" value="EGF_LRP2"/>
</dbReference>
<feature type="disulfide bond" evidence="18">
    <location>
        <begin position="2801"/>
        <end position="2813"/>
    </location>
</feature>
<feature type="disulfide bond" evidence="18">
    <location>
        <begin position="3054"/>
        <end position="3072"/>
    </location>
</feature>
<evidence type="ECO:0000256" key="3">
    <source>
        <dbReference type="ARBA" id="ARBA00022475"/>
    </source>
</evidence>
<dbReference type="FunFam" id="2.120.10.30:FF:000241">
    <property type="entry name" value="Low-density lipoprotein receptor-related protein 6"/>
    <property type="match status" value="6"/>
</dbReference>
<feature type="domain" description="EGF-like" evidence="23">
    <location>
        <begin position="1424"/>
        <end position="1464"/>
    </location>
</feature>
<feature type="repeat" description="LDL-receptor class B" evidence="19">
    <location>
        <begin position="2127"/>
        <end position="2169"/>
    </location>
</feature>
<feature type="domain" description="EGF-like" evidence="23">
    <location>
        <begin position="4424"/>
        <end position="4450"/>
    </location>
</feature>
<feature type="repeat" description="LDL-receptor class B" evidence="19">
    <location>
        <begin position="819"/>
        <end position="860"/>
    </location>
</feature>
<dbReference type="Gene3D" id="4.10.400.10">
    <property type="entry name" value="Low-density Lipoprotein Receptor"/>
    <property type="match status" value="33"/>
</dbReference>
<feature type="disulfide bond" evidence="18">
    <location>
        <begin position="3066"/>
        <end position="3081"/>
    </location>
</feature>
<keyword evidence="8" id="KW-0677">Repeat</keyword>
<dbReference type="InterPro" id="IPR011042">
    <property type="entry name" value="6-blade_b-propeller_TolB-like"/>
</dbReference>
<dbReference type="FunFam" id="4.10.400.10:FF:000011">
    <property type="entry name" value="Low-density lipoprotein receptor-related protein 1"/>
    <property type="match status" value="1"/>
</dbReference>
<comment type="subcellular location">
    <subcellularLocation>
        <location evidence="1">Cell membrane</location>
        <topology evidence="1">Single-pass type I membrane protein</topology>
    </subcellularLocation>
    <subcellularLocation>
        <location evidence="16">Membrane</location>
        <location evidence="16">Coated pit</location>
    </subcellularLocation>
</comment>
<dbReference type="SMART" id="SM00135">
    <property type="entry name" value="LY"/>
    <property type="match status" value="36"/>
</dbReference>